<sequence>MAVILFFTEVFIAVFVRDTFLRPYGGDFLVVFFLYCLLKSFFRIPVKKALFGVLLFAFFIEGLQYLELAKIMGLEGNSIAVTVLGNHFEWLDMLLYSLGALSVFLLEKVRVSFPRNSAIRE</sequence>
<feature type="transmembrane region" description="Helical" evidence="1">
    <location>
        <begin position="88"/>
        <end position="106"/>
    </location>
</feature>
<keyword evidence="1" id="KW-0472">Membrane</keyword>
<keyword evidence="1" id="KW-1133">Transmembrane helix</keyword>
<protein>
    <submittedName>
        <fullName evidence="2">DUF2809 domain-containing protein</fullName>
    </submittedName>
</protein>
<evidence type="ECO:0000313" key="3">
    <source>
        <dbReference type="Proteomes" id="UP001597468"/>
    </source>
</evidence>
<keyword evidence="3" id="KW-1185">Reference proteome</keyword>
<keyword evidence="1" id="KW-0812">Transmembrane</keyword>
<reference evidence="3" key="1">
    <citation type="journal article" date="2019" name="Int. J. Syst. Evol. Microbiol.">
        <title>The Global Catalogue of Microorganisms (GCM) 10K type strain sequencing project: providing services to taxonomists for standard genome sequencing and annotation.</title>
        <authorList>
            <consortium name="The Broad Institute Genomics Platform"/>
            <consortium name="The Broad Institute Genome Sequencing Center for Infectious Disease"/>
            <person name="Wu L."/>
            <person name="Ma J."/>
        </authorList>
    </citation>
    <scope>NUCLEOTIDE SEQUENCE [LARGE SCALE GENOMIC DNA]</scope>
    <source>
        <strain evidence="3">KCTC 42585</strain>
    </source>
</reference>
<dbReference type="EMBL" id="JBHULT010000006">
    <property type="protein sequence ID" value="MFD2517328.1"/>
    <property type="molecule type" value="Genomic_DNA"/>
</dbReference>
<organism evidence="2 3">
    <name type="scientific">Salinimicrobium flavum</name>
    <dbReference type="NCBI Taxonomy" id="1737065"/>
    <lineage>
        <taxon>Bacteria</taxon>
        <taxon>Pseudomonadati</taxon>
        <taxon>Bacteroidota</taxon>
        <taxon>Flavobacteriia</taxon>
        <taxon>Flavobacteriales</taxon>
        <taxon>Flavobacteriaceae</taxon>
        <taxon>Salinimicrobium</taxon>
    </lineage>
</organism>
<feature type="transmembrane region" description="Helical" evidence="1">
    <location>
        <begin position="50"/>
        <end position="68"/>
    </location>
</feature>
<dbReference type="RefSeq" id="WP_380749301.1">
    <property type="nucleotide sequence ID" value="NZ_JBHULT010000006.1"/>
</dbReference>
<accession>A0ABW5IVB7</accession>
<dbReference type="Pfam" id="PF10990">
    <property type="entry name" value="DUF2809"/>
    <property type="match status" value="1"/>
</dbReference>
<feature type="transmembrane region" description="Helical" evidence="1">
    <location>
        <begin position="20"/>
        <end position="38"/>
    </location>
</feature>
<name>A0ABW5IVB7_9FLAO</name>
<dbReference type="Proteomes" id="UP001597468">
    <property type="component" value="Unassembled WGS sequence"/>
</dbReference>
<comment type="caution">
    <text evidence="2">The sequence shown here is derived from an EMBL/GenBank/DDBJ whole genome shotgun (WGS) entry which is preliminary data.</text>
</comment>
<evidence type="ECO:0000313" key="2">
    <source>
        <dbReference type="EMBL" id="MFD2517328.1"/>
    </source>
</evidence>
<gene>
    <name evidence="2" type="ORF">ACFSTG_05430</name>
</gene>
<proteinExistence type="predicted"/>
<dbReference type="InterPro" id="IPR021257">
    <property type="entry name" value="DUF2809"/>
</dbReference>
<evidence type="ECO:0000256" key="1">
    <source>
        <dbReference type="SAM" id="Phobius"/>
    </source>
</evidence>